<keyword evidence="1" id="KW-0732">Signal</keyword>
<gene>
    <name evidence="2" type="ORF">DFR29_104212</name>
</gene>
<protein>
    <recommendedName>
        <fullName evidence="4">Ig-like domain-containing protein</fullName>
    </recommendedName>
</protein>
<evidence type="ECO:0008006" key="4">
    <source>
        <dbReference type="Google" id="ProtNLM"/>
    </source>
</evidence>
<dbReference type="RefSeq" id="WP_133818150.1">
    <property type="nucleotide sequence ID" value="NZ_SNZH01000004.1"/>
</dbReference>
<sequence length="382" mass="39065">MPSFRSGFAAFLLVSCLSVPASAQVTVRQTWTPSGGAPQTCIFTTDASGIVMDANGALTMTGSYGANCPTGTVTPPSDPSITNGIDSSEIPASTTAGAVHSITWSANADNCSYSTSSLAAPIATWPTTGNVCSDATSCATARTVPITMPSTTGTYKFELTCRKTGSGVVASSSRTTVIGGGGGGSCAGPAGTTRASSIFVTSNSGGDARNVDATVYESTFGLNISGGSLRPFPGTVNLSQRLNIPRNSFVSMQFTVPSNLAQNTRGVFRYDETLPVGGAVSMTVSKTCGDLATTVTAPLNAKCVQSNIRAGDGLPWGYAPGDGATRCQLQPGETYYLNIIFASLTNPSTTPACGASLNCDRGIQTQFVSGSTWPSMSDWQVE</sequence>
<reference evidence="2 3" key="1">
    <citation type="submission" date="2019-03" db="EMBL/GenBank/DDBJ databases">
        <title>Genomic Encyclopedia of Type Strains, Phase IV (KMG-IV): sequencing the most valuable type-strain genomes for metagenomic binning, comparative biology and taxonomic classification.</title>
        <authorList>
            <person name="Goeker M."/>
        </authorList>
    </citation>
    <scope>NUCLEOTIDE SEQUENCE [LARGE SCALE GENOMIC DNA]</scope>
    <source>
        <strain evidence="2 3">DSM 21667</strain>
    </source>
</reference>
<evidence type="ECO:0000313" key="3">
    <source>
        <dbReference type="Proteomes" id="UP000295293"/>
    </source>
</evidence>
<comment type="caution">
    <text evidence="2">The sequence shown here is derived from an EMBL/GenBank/DDBJ whole genome shotgun (WGS) entry which is preliminary data.</text>
</comment>
<keyword evidence="3" id="KW-1185">Reference proteome</keyword>
<dbReference type="AlphaFoldDB" id="A0A4R6Z2P7"/>
<accession>A0A4R6Z2P7</accession>
<feature type="signal peptide" evidence="1">
    <location>
        <begin position="1"/>
        <end position="23"/>
    </location>
</feature>
<feature type="chain" id="PRO_5020969341" description="Ig-like domain-containing protein" evidence="1">
    <location>
        <begin position="24"/>
        <end position="382"/>
    </location>
</feature>
<name>A0A4R6Z2P7_9GAMM</name>
<dbReference type="Proteomes" id="UP000295293">
    <property type="component" value="Unassembled WGS sequence"/>
</dbReference>
<proteinExistence type="predicted"/>
<dbReference type="PROSITE" id="PS51257">
    <property type="entry name" value="PROKAR_LIPOPROTEIN"/>
    <property type="match status" value="1"/>
</dbReference>
<organism evidence="2 3">
    <name type="scientific">Tahibacter aquaticus</name>
    <dbReference type="NCBI Taxonomy" id="520092"/>
    <lineage>
        <taxon>Bacteria</taxon>
        <taxon>Pseudomonadati</taxon>
        <taxon>Pseudomonadota</taxon>
        <taxon>Gammaproteobacteria</taxon>
        <taxon>Lysobacterales</taxon>
        <taxon>Rhodanobacteraceae</taxon>
        <taxon>Tahibacter</taxon>
    </lineage>
</organism>
<evidence type="ECO:0000313" key="2">
    <source>
        <dbReference type="EMBL" id="TDR45784.1"/>
    </source>
</evidence>
<evidence type="ECO:0000256" key="1">
    <source>
        <dbReference type="SAM" id="SignalP"/>
    </source>
</evidence>
<dbReference type="EMBL" id="SNZH01000004">
    <property type="protein sequence ID" value="TDR45784.1"/>
    <property type="molecule type" value="Genomic_DNA"/>
</dbReference>
<dbReference type="OrthoDB" id="5963246at2"/>